<dbReference type="InterPro" id="IPR004960">
    <property type="entry name" value="LipA_acyltrans"/>
</dbReference>
<comment type="subcellular location">
    <subcellularLocation>
        <location evidence="1">Cell inner membrane</location>
    </subcellularLocation>
</comment>
<dbReference type="GO" id="GO:0009247">
    <property type="term" value="P:glycolipid biosynthetic process"/>
    <property type="evidence" value="ECO:0007669"/>
    <property type="project" value="UniProtKB-ARBA"/>
</dbReference>
<dbReference type="Pfam" id="PF03279">
    <property type="entry name" value="Lip_A_acyltrans"/>
    <property type="match status" value="1"/>
</dbReference>
<evidence type="ECO:0000256" key="2">
    <source>
        <dbReference type="ARBA" id="ARBA00022475"/>
    </source>
</evidence>
<organism evidence="8 9">
    <name type="scientific">Flavobacterium sangjuense</name>
    <dbReference type="NCBI Taxonomy" id="2518177"/>
    <lineage>
        <taxon>Bacteria</taxon>
        <taxon>Pseudomonadati</taxon>
        <taxon>Bacteroidota</taxon>
        <taxon>Flavobacteriia</taxon>
        <taxon>Flavobacteriales</taxon>
        <taxon>Flavobacteriaceae</taxon>
        <taxon>Flavobacterium</taxon>
    </lineage>
</organism>
<gene>
    <name evidence="8" type="primary">lpxL_1</name>
    <name evidence="8" type="ORF">GS03_02034</name>
</gene>
<keyword evidence="6 8" id="KW-0012">Acyltransferase</keyword>
<dbReference type="GO" id="GO:0005886">
    <property type="term" value="C:plasma membrane"/>
    <property type="evidence" value="ECO:0007669"/>
    <property type="project" value="UniProtKB-SubCell"/>
</dbReference>
<dbReference type="KEGG" id="fsn:GS03_02034"/>
<sequence>MINLLLYPISLIPLRILYVISDVFAYLLYHVFKYRRKVVKANIDRSFHYLDETERLAIEKRFYKNFCDHFIETLKLLTMTEQELRQHITADYSELEKILATNQSCHVYLGHQFNWEWANAHVASAFKNTNVVVAYKPISSKSFNNLMLKIRSRFGSKMVSSMNMKKEMEAYADKQHVLVLVADQNPNKPMKSFWTSFLSQPTAFISGTELYTASHKTPLLFAEIIREERGHYKFVLTPVFDFTQQYKTGILTAIFTEKLEDTIKSHPENYLWSHKRWKHIYKNEYSKRFFDKSIMAH</sequence>
<dbReference type="CDD" id="cd07984">
    <property type="entry name" value="LPLAT_LABLAT-like"/>
    <property type="match status" value="1"/>
</dbReference>
<keyword evidence="9" id="KW-1185">Reference proteome</keyword>
<dbReference type="Proteomes" id="UP000296862">
    <property type="component" value="Chromosome"/>
</dbReference>
<proteinExistence type="predicted"/>
<keyword evidence="7" id="KW-0812">Transmembrane</keyword>
<evidence type="ECO:0000256" key="5">
    <source>
        <dbReference type="ARBA" id="ARBA00023136"/>
    </source>
</evidence>
<dbReference type="EMBL" id="CP038810">
    <property type="protein sequence ID" value="QBZ98526.1"/>
    <property type="molecule type" value="Genomic_DNA"/>
</dbReference>
<evidence type="ECO:0000256" key="3">
    <source>
        <dbReference type="ARBA" id="ARBA00022519"/>
    </source>
</evidence>
<dbReference type="OrthoDB" id="9801955at2"/>
<evidence type="ECO:0000313" key="9">
    <source>
        <dbReference type="Proteomes" id="UP000296862"/>
    </source>
</evidence>
<evidence type="ECO:0000256" key="6">
    <source>
        <dbReference type="ARBA" id="ARBA00023315"/>
    </source>
</evidence>
<dbReference type="PANTHER" id="PTHR30606">
    <property type="entry name" value="LIPID A BIOSYNTHESIS LAUROYL ACYLTRANSFERASE"/>
    <property type="match status" value="1"/>
</dbReference>
<evidence type="ECO:0000256" key="1">
    <source>
        <dbReference type="ARBA" id="ARBA00004533"/>
    </source>
</evidence>
<protein>
    <submittedName>
        <fullName evidence="8">Lipid A biosynthesis lauroyltransferase</fullName>
        <ecNumber evidence="8">2.3.1.241</ecNumber>
    </submittedName>
</protein>
<dbReference type="GO" id="GO:0008913">
    <property type="term" value="F:Kdo2-lipid IVA acyltransferase activity"/>
    <property type="evidence" value="ECO:0007669"/>
    <property type="project" value="UniProtKB-EC"/>
</dbReference>
<dbReference type="PANTHER" id="PTHR30606:SF10">
    <property type="entry name" value="PHOSPHATIDYLINOSITOL MANNOSIDE ACYLTRANSFERASE"/>
    <property type="match status" value="1"/>
</dbReference>
<keyword evidence="7" id="KW-1133">Transmembrane helix</keyword>
<evidence type="ECO:0000313" key="8">
    <source>
        <dbReference type="EMBL" id="QBZ98526.1"/>
    </source>
</evidence>
<dbReference type="EC" id="2.3.1.241" evidence="8"/>
<evidence type="ECO:0000256" key="7">
    <source>
        <dbReference type="SAM" id="Phobius"/>
    </source>
</evidence>
<keyword evidence="5 7" id="KW-0472">Membrane</keyword>
<keyword evidence="3" id="KW-0997">Cell inner membrane</keyword>
<keyword evidence="4 8" id="KW-0808">Transferase</keyword>
<keyword evidence="2" id="KW-1003">Cell membrane</keyword>
<reference evidence="8 9" key="1">
    <citation type="submission" date="2019-04" db="EMBL/GenBank/DDBJ databases">
        <title>Flavobacterium sp. GS03.</title>
        <authorList>
            <person name="Kim H."/>
        </authorList>
    </citation>
    <scope>NUCLEOTIDE SEQUENCE [LARGE SCALE GENOMIC DNA]</scope>
    <source>
        <strain evidence="8 9">GS03</strain>
    </source>
</reference>
<accession>A0A4P7PUU2</accession>
<name>A0A4P7PUU2_9FLAO</name>
<evidence type="ECO:0000256" key="4">
    <source>
        <dbReference type="ARBA" id="ARBA00022679"/>
    </source>
</evidence>
<feature type="transmembrane region" description="Helical" evidence="7">
    <location>
        <begin position="12"/>
        <end position="32"/>
    </location>
</feature>
<dbReference type="AlphaFoldDB" id="A0A4P7PUU2"/>
<dbReference type="RefSeq" id="WP_136152424.1">
    <property type="nucleotide sequence ID" value="NZ_CP038810.1"/>
</dbReference>